<name>A0A091BHU7_9GAMM</name>
<sequence length="221" mass="24410">MKRARGFTLVEMMLVVTLLAAALALGFATLRNATQATERAEETAQRQERLRAVQGFLRRQLAAAMPLPMAPVDADDAPEVFLAAGDELSFVAPMPGYLSRGGPYLQTFRLVPDRGGLRLEFEHRLLTLDGPAEPEREPEVLLDGIAEGRFETRRFDERGNAGGWTSRWKNPDEIPRLVRLRLRMQDGAGDWPTLVVAPRLGQNAPPVASGDTPGVPREDEE</sequence>
<dbReference type="NCBIfam" id="TIGR02532">
    <property type="entry name" value="IV_pilin_GFxxxE"/>
    <property type="match status" value="1"/>
</dbReference>
<proteinExistence type="predicted"/>
<dbReference type="Proteomes" id="UP000029391">
    <property type="component" value="Unassembled WGS sequence"/>
</dbReference>
<dbReference type="AlphaFoldDB" id="A0A091BHU7"/>
<evidence type="ECO:0000313" key="2">
    <source>
        <dbReference type="EMBL" id="KFN51326.1"/>
    </source>
</evidence>
<evidence type="ECO:0000313" key="3">
    <source>
        <dbReference type="Proteomes" id="UP000029391"/>
    </source>
</evidence>
<dbReference type="eggNOG" id="COG4968">
    <property type="taxonomic scope" value="Bacteria"/>
</dbReference>
<accession>A0A091BHU7</accession>
<dbReference type="PROSITE" id="PS00409">
    <property type="entry name" value="PROKAR_NTER_METHYL"/>
    <property type="match status" value="1"/>
</dbReference>
<dbReference type="InterPro" id="IPR045584">
    <property type="entry name" value="Pilin-like"/>
</dbReference>
<dbReference type="STRING" id="1121013.GCA_000426365_01092"/>
<feature type="region of interest" description="Disordered" evidence="1">
    <location>
        <begin position="198"/>
        <end position="221"/>
    </location>
</feature>
<keyword evidence="3" id="KW-1185">Reference proteome</keyword>
<dbReference type="Pfam" id="PF07963">
    <property type="entry name" value="N_methyl"/>
    <property type="match status" value="1"/>
</dbReference>
<dbReference type="RefSeq" id="WP_051239543.1">
    <property type="nucleotide sequence ID" value="NZ_AUFF01000002.1"/>
</dbReference>
<evidence type="ECO:0000256" key="1">
    <source>
        <dbReference type="SAM" id="MobiDB-lite"/>
    </source>
</evidence>
<reference evidence="2 3" key="1">
    <citation type="submission" date="2013-09" db="EMBL/GenBank/DDBJ databases">
        <title>Genome sequencing of Arenimonas composti.</title>
        <authorList>
            <person name="Chen F."/>
            <person name="Wang G."/>
        </authorList>
    </citation>
    <scope>NUCLEOTIDE SEQUENCE [LARGE SCALE GENOMIC DNA]</scope>
    <source>
        <strain evidence="2 3">TR7-09</strain>
    </source>
</reference>
<gene>
    <name evidence="2" type="ORF">P873_03400</name>
</gene>
<dbReference type="SUPFAM" id="SSF54523">
    <property type="entry name" value="Pili subunits"/>
    <property type="match status" value="1"/>
</dbReference>
<dbReference type="InterPro" id="IPR012902">
    <property type="entry name" value="N_methyl_site"/>
</dbReference>
<evidence type="ECO:0008006" key="4">
    <source>
        <dbReference type="Google" id="ProtNLM"/>
    </source>
</evidence>
<protein>
    <recommendedName>
        <fullName evidence="4">Type II secretion system protein J</fullName>
    </recommendedName>
</protein>
<dbReference type="EMBL" id="AWXU01000007">
    <property type="protein sequence ID" value="KFN51326.1"/>
    <property type="molecule type" value="Genomic_DNA"/>
</dbReference>
<dbReference type="OrthoDB" id="5801210at2"/>
<comment type="caution">
    <text evidence="2">The sequence shown here is derived from an EMBL/GenBank/DDBJ whole genome shotgun (WGS) entry which is preliminary data.</text>
</comment>
<organism evidence="2 3">
    <name type="scientific">Arenimonas composti TR7-09 = DSM 18010</name>
    <dbReference type="NCBI Taxonomy" id="1121013"/>
    <lineage>
        <taxon>Bacteria</taxon>
        <taxon>Pseudomonadati</taxon>
        <taxon>Pseudomonadota</taxon>
        <taxon>Gammaproteobacteria</taxon>
        <taxon>Lysobacterales</taxon>
        <taxon>Lysobacteraceae</taxon>
        <taxon>Arenimonas</taxon>
    </lineage>
</organism>